<keyword evidence="4" id="KW-1185">Reference proteome</keyword>
<dbReference type="Pfam" id="PF13649">
    <property type="entry name" value="Methyltransf_25"/>
    <property type="match status" value="1"/>
</dbReference>
<name>A0ABP6REY7_9MICC</name>
<feature type="domain" description="Methyltransferase" evidence="2">
    <location>
        <begin position="50"/>
        <end position="145"/>
    </location>
</feature>
<dbReference type="InterPro" id="IPR041698">
    <property type="entry name" value="Methyltransf_25"/>
</dbReference>
<reference evidence="4" key="1">
    <citation type="journal article" date="2019" name="Int. J. Syst. Evol. Microbiol.">
        <title>The Global Catalogue of Microorganisms (GCM) 10K type strain sequencing project: providing services to taxonomists for standard genome sequencing and annotation.</title>
        <authorList>
            <consortium name="The Broad Institute Genomics Platform"/>
            <consortium name="The Broad Institute Genome Sequencing Center for Infectious Disease"/>
            <person name="Wu L."/>
            <person name="Ma J."/>
        </authorList>
    </citation>
    <scope>NUCLEOTIDE SEQUENCE [LARGE SCALE GENOMIC DNA]</scope>
    <source>
        <strain evidence="4">JCM 11483</strain>
    </source>
</reference>
<gene>
    <name evidence="3" type="ORF">GCM10020260_17590</name>
</gene>
<evidence type="ECO:0000313" key="3">
    <source>
        <dbReference type="EMBL" id="GAA3285269.1"/>
    </source>
</evidence>
<dbReference type="Proteomes" id="UP001501736">
    <property type="component" value="Unassembled WGS sequence"/>
</dbReference>
<evidence type="ECO:0000259" key="2">
    <source>
        <dbReference type="Pfam" id="PF13649"/>
    </source>
</evidence>
<dbReference type="CDD" id="cd02440">
    <property type="entry name" value="AdoMet_MTases"/>
    <property type="match status" value="1"/>
</dbReference>
<dbReference type="PANTHER" id="PTHR43861">
    <property type="entry name" value="TRANS-ACONITATE 2-METHYLTRANSFERASE-RELATED"/>
    <property type="match status" value="1"/>
</dbReference>
<dbReference type="RefSeq" id="WP_344720341.1">
    <property type="nucleotide sequence ID" value="NZ_BAAAYG010000005.1"/>
</dbReference>
<evidence type="ECO:0000256" key="1">
    <source>
        <dbReference type="ARBA" id="ARBA00022679"/>
    </source>
</evidence>
<proteinExistence type="predicted"/>
<keyword evidence="3" id="KW-0489">Methyltransferase</keyword>
<organism evidence="3 4">
    <name type="scientific">Nesterenkonia halobia</name>
    <dbReference type="NCBI Taxonomy" id="37922"/>
    <lineage>
        <taxon>Bacteria</taxon>
        <taxon>Bacillati</taxon>
        <taxon>Actinomycetota</taxon>
        <taxon>Actinomycetes</taxon>
        <taxon>Micrococcales</taxon>
        <taxon>Micrococcaceae</taxon>
        <taxon>Nesterenkonia</taxon>
    </lineage>
</organism>
<dbReference type="SUPFAM" id="SSF53335">
    <property type="entry name" value="S-adenosyl-L-methionine-dependent methyltransferases"/>
    <property type="match status" value="1"/>
</dbReference>
<sequence length="201" mass="21942">MAEPTRWATETRHGHSQWYIERFRTMAAEGQDLVGEARLLDAMVPRQARVLDAGCGPGRHAGELHARGHAVVGVDADAELIAAAEEDHPGPRYLVADLAELDLQMLGESAPLDAVLLAGNVMVFLAPGTETQVLRRLAACVAADGFLLVGFHTDRHLRLEDFDAFVAEAGLRVEHRFSSWQLHAWHDDADFAVTVLRHAAG</sequence>
<dbReference type="EMBL" id="BAAAYG010000005">
    <property type="protein sequence ID" value="GAA3285269.1"/>
    <property type="molecule type" value="Genomic_DNA"/>
</dbReference>
<evidence type="ECO:0000313" key="4">
    <source>
        <dbReference type="Proteomes" id="UP001501736"/>
    </source>
</evidence>
<dbReference type="GO" id="GO:0008168">
    <property type="term" value="F:methyltransferase activity"/>
    <property type="evidence" value="ECO:0007669"/>
    <property type="project" value="UniProtKB-KW"/>
</dbReference>
<dbReference type="InterPro" id="IPR029063">
    <property type="entry name" value="SAM-dependent_MTases_sf"/>
</dbReference>
<accession>A0ABP6REY7</accession>
<dbReference type="Gene3D" id="3.40.50.150">
    <property type="entry name" value="Vaccinia Virus protein VP39"/>
    <property type="match status" value="1"/>
</dbReference>
<dbReference type="PANTHER" id="PTHR43861:SF3">
    <property type="entry name" value="PUTATIVE (AFU_ORTHOLOGUE AFUA_2G14390)-RELATED"/>
    <property type="match status" value="1"/>
</dbReference>
<protein>
    <submittedName>
        <fullName evidence="3">Class I SAM-dependent methyltransferase</fullName>
    </submittedName>
</protein>
<comment type="caution">
    <text evidence="3">The sequence shown here is derived from an EMBL/GenBank/DDBJ whole genome shotgun (WGS) entry which is preliminary data.</text>
</comment>
<dbReference type="GO" id="GO:0032259">
    <property type="term" value="P:methylation"/>
    <property type="evidence" value="ECO:0007669"/>
    <property type="project" value="UniProtKB-KW"/>
</dbReference>
<keyword evidence="1" id="KW-0808">Transferase</keyword>